<feature type="non-terminal residue" evidence="1">
    <location>
        <position position="1"/>
    </location>
</feature>
<sequence length="74" mass="8095">TEEMAAAFKFACPEARGACLPRHAKTDHPQSIVFISQQEAKTHSCYPVFPCLSCPFCGGRASEEGPAWMALIHE</sequence>
<accession>A0ABV0RUA4</accession>
<reference evidence="1 2" key="1">
    <citation type="submission" date="2021-06" db="EMBL/GenBank/DDBJ databases">
        <authorList>
            <person name="Palmer J.M."/>
        </authorList>
    </citation>
    <scope>NUCLEOTIDE SEQUENCE [LARGE SCALE GENOMIC DNA]</scope>
    <source>
        <strain evidence="1 2">XC_2019</strain>
        <tissue evidence="1">Muscle</tissue>
    </source>
</reference>
<organism evidence="1 2">
    <name type="scientific">Xenoophorus captivus</name>
    <dbReference type="NCBI Taxonomy" id="1517983"/>
    <lineage>
        <taxon>Eukaryota</taxon>
        <taxon>Metazoa</taxon>
        <taxon>Chordata</taxon>
        <taxon>Craniata</taxon>
        <taxon>Vertebrata</taxon>
        <taxon>Euteleostomi</taxon>
        <taxon>Actinopterygii</taxon>
        <taxon>Neopterygii</taxon>
        <taxon>Teleostei</taxon>
        <taxon>Neoteleostei</taxon>
        <taxon>Acanthomorphata</taxon>
        <taxon>Ovalentaria</taxon>
        <taxon>Atherinomorphae</taxon>
        <taxon>Cyprinodontiformes</taxon>
        <taxon>Goodeidae</taxon>
        <taxon>Xenoophorus</taxon>
    </lineage>
</organism>
<dbReference type="EMBL" id="JAHRIN010058853">
    <property type="protein sequence ID" value="MEQ2211257.1"/>
    <property type="molecule type" value="Genomic_DNA"/>
</dbReference>
<protein>
    <submittedName>
        <fullName evidence="1">Uncharacterized protein</fullName>
    </submittedName>
</protein>
<evidence type="ECO:0000313" key="1">
    <source>
        <dbReference type="EMBL" id="MEQ2211257.1"/>
    </source>
</evidence>
<dbReference type="Proteomes" id="UP001434883">
    <property type="component" value="Unassembled WGS sequence"/>
</dbReference>
<proteinExistence type="predicted"/>
<keyword evidence="2" id="KW-1185">Reference proteome</keyword>
<evidence type="ECO:0000313" key="2">
    <source>
        <dbReference type="Proteomes" id="UP001434883"/>
    </source>
</evidence>
<name>A0ABV0RUA4_9TELE</name>
<gene>
    <name evidence="1" type="ORF">XENOCAPTIV_017805</name>
</gene>
<comment type="caution">
    <text evidence="1">The sequence shown here is derived from an EMBL/GenBank/DDBJ whole genome shotgun (WGS) entry which is preliminary data.</text>
</comment>